<dbReference type="eggNOG" id="COG0811">
    <property type="taxonomic scope" value="Bacteria"/>
</dbReference>
<dbReference type="RefSeq" id="WP_015425350.1">
    <property type="nucleotide sequence ID" value="NC_020449.1"/>
</dbReference>
<name>B0VFQ5_CLOAI</name>
<reference evidence="2 3" key="1">
    <citation type="journal article" date="2008" name="J. Bacteriol.">
        <title>'Candidatus Cloacamonas acidaminovorans': genome sequence reconstruction provides a first glimpse of a new bacterial division.</title>
        <authorList>
            <person name="Pelletier E."/>
            <person name="Kreimeyer A."/>
            <person name="Bocs S."/>
            <person name="Rouy Z."/>
            <person name="Gyapay G."/>
            <person name="Chouari R."/>
            <person name="Riviere D."/>
            <person name="Ganesan A."/>
            <person name="Daegelen P."/>
            <person name="Sghir A."/>
            <person name="Cohen G.N."/>
            <person name="Medigue C."/>
            <person name="Weissenbach J."/>
            <person name="Le Paslier D."/>
        </authorList>
    </citation>
    <scope>NUCLEOTIDE SEQUENCE [LARGE SCALE GENOMIC DNA]</scope>
    <source>
        <strain evidence="3">Evry</strain>
    </source>
</reference>
<evidence type="ECO:0008006" key="4">
    <source>
        <dbReference type="Google" id="ProtNLM"/>
    </source>
</evidence>
<dbReference type="HOGENOM" id="CLU_529667_0_0_0"/>
<accession>B0VFQ5</accession>
<feature type="transmembrane region" description="Helical" evidence="1">
    <location>
        <begin position="152"/>
        <end position="173"/>
    </location>
</feature>
<keyword evidence="1" id="KW-0812">Transmembrane</keyword>
<sequence>MNSTIVLTLFFIIVFIIIEIGLSIYNRNKTFKIIRSENILINSTREVIKAKNEDLFINLSEEERKYPALDYLATCAQTGQQIDVENFKELLISKTNTAFYNINSIMNQLPIIGLMGTFLGIIIGVCATGHNISQLKNINPDSFILAESIIPLLFSAGLAFSSSLCALICAFLLKSYFGKERNISDEVIDSAMKALVVDYIPYISPKSTEDRFAKTVMRLNNTINKFVNSLDEKLIGFINNFQPLIENQKQTNEETLKSMEDIATRLNQDYETIKLISNQQAQQINSYSDITEKLKDASSSMEQSIKLATENLNEFVNLGSEMKTNIGEMNEPLNNIIKKQEEITRVNEGIINEMKKLLENINIIPSYTSSVQNYLTALNNKLDTFSSVGDNVHSVTREFDNFKENLDKLLTEFISSSQIFSETMTTSFKDYDRELRTLFGQTIPKKEKIDFYYYDPESISQLNAIAEKNNAMIDSMIKYSRSLEENLNRFNQEIDSLRVFGFIRKKKNNRKHKR</sequence>
<organism evidence="2 3">
    <name type="scientific">Cloacimonas acidaminovorans (strain Evry)</name>
    <dbReference type="NCBI Taxonomy" id="459349"/>
    <lineage>
        <taxon>Bacteria</taxon>
        <taxon>Pseudomonadati</taxon>
        <taxon>Candidatus Cloacimonadota</taxon>
        <taxon>Candidatus Cloacimonadia</taxon>
        <taxon>Candidatus Cloacimonadales</taxon>
        <taxon>Candidatus Cloacimonadaceae</taxon>
        <taxon>Candidatus Cloacimonas</taxon>
    </lineage>
</organism>
<dbReference type="EMBL" id="CU466930">
    <property type="protein sequence ID" value="CAO81492.1"/>
    <property type="molecule type" value="Genomic_DNA"/>
</dbReference>
<evidence type="ECO:0000313" key="3">
    <source>
        <dbReference type="Proteomes" id="UP000002019"/>
    </source>
</evidence>
<dbReference type="Proteomes" id="UP000002019">
    <property type="component" value="Chromosome"/>
</dbReference>
<evidence type="ECO:0000256" key="1">
    <source>
        <dbReference type="SAM" id="Phobius"/>
    </source>
</evidence>
<keyword evidence="1" id="KW-1133">Transmembrane helix</keyword>
<protein>
    <recommendedName>
        <fullName evidence="4">MotA/TolQ/ExbB proton channel domain-containing protein</fullName>
    </recommendedName>
</protein>
<dbReference type="OrthoDB" id="1066121at2"/>
<dbReference type="SUPFAM" id="SSF58104">
    <property type="entry name" value="Methyl-accepting chemotaxis protein (MCP) signaling domain"/>
    <property type="match status" value="1"/>
</dbReference>
<feature type="transmembrane region" description="Helical" evidence="1">
    <location>
        <begin position="6"/>
        <end position="25"/>
    </location>
</feature>
<dbReference type="STRING" id="459349.CLOAM1656"/>
<dbReference type="eggNOG" id="COG0840">
    <property type="taxonomic scope" value="Bacteria"/>
</dbReference>
<feature type="transmembrane region" description="Helical" evidence="1">
    <location>
        <begin position="111"/>
        <end position="132"/>
    </location>
</feature>
<keyword evidence="3" id="KW-1185">Reference proteome</keyword>
<proteinExistence type="predicted"/>
<evidence type="ECO:0000313" key="2">
    <source>
        <dbReference type="EMBL" id="CAO81492.1"/>
    </source>
</evidence>
<dbReference type="KEGG" id="caci:CLOAM1656"/>
<keyword evidence="1" id="KW-0472">Membrane</keyword>
<dbReference type="AlphaFoldDB" id="B0VFQ5"/>
<gene>
    <name evidence="2" type="ordered locus">CLOAM1656</name>
</gene>